<proteinExistence type="predicted"/>
<evidence type="ECO:0000313" key="1">
    <source>
        <dbReference type="EMBL" id="OZG50204.1"/>
    </source>
</evidence>
<evidence type="ECO:0000313" key="2">
    <source>
        <dbReference type="Proteomes" id="UP000216004"/>
    </source>
</evidence>
<comment type="caution">
    <text evidence="1">The sequence shown here is derived from an EMBL/GenBank/DDBJ whole genome shotgun (WGS) entry which is preliminary data.</text>
</comment>
<keyword evidence="2" id="KW-1185">Reference proteome</keyword>
<dbReference type="EMBL" id="MWWS01000004">
    <property type="protein sequence ID" value="OZG50204.1"/>
    <property type="molecule type" value="Genomic_DNA"/>
</dbReference>
<gene>
    <name evidence="1" type="ORF">BOCO_0721</name>
</gene>
<name>A0A261ETL3_9BIFI</name>
<dbReference type="Proteomes" id="UP000216004">
    <property type="component" value="Unassembled WGS sequence"/>
</dbReference>
<organism evidence="1 2">
    <name type="scientific">Bombiscardovia coagulans</name>
    <dbReference type="NCBI Taxonomy" id="686666"/>
    <lineage>
        <taxon>Bacteria</taxon>
        <taxon>Bacillati</taxon>
        <taxon>Actinomycetota</taxon>
        <taxon>Actinomycetes</taxon>
        <taxon>Bifidobacteriales</taxon>
        <taxon>Bifidobacteriaceae</taxon>
        <taxon>Bombiscardovia</taxon>
    </lineage>
</organism>
<sequence length="33" mass="3895">MYWGVHERSDDIGWGGLFVFPLYPEQTPKIKDL</sequence>
<reference evidence="1 2" key="1">
    <citation type="journal article" date="2017" name="BMC Genomics">
        <title>Comparative genomic and phylogenomic analyses of the Bifidobacteriaceae family.</title>
        <authorList>
            <person name="Lugli G.A."/>
            <person name="Milani C."/>
            <person name="Turroni F."/>
            <person name="Duranti S."/>
            <person name="Mancabelli L."/>
            <person name="Mangifesta M."/>
            <person name="Ferrario C."/>
            <person name="Modesto M."/>
            <person name="Mattarelli P."/>
            <person name="Jiri K."/>
            <person name="van Sinderen D."/>
            <person name="Ventura M."/>
        </authorList>
    </citation>
    <scope>NUCLEOTIDE SEQUENCE [LARGE SCALE GENOMIC DNA]</scope>
    <source>
        <strain evidence="1 2">DSM 22924</strain>
    </source>
</reference>
<accession>A0A261ETL3</accession>
<dbReference type="AlphaFoldDB" id="A0A261ETL3"/>
<protein>
    <submittedName>
        <fullName evidence="1">Uncharacterized protein</fullName>
    </submittedName>
</protein>